<evidence type="ECO:0000256" key="7">
    <source>
        <dbReference type="ARBA" id="ARBA00022475"/>
    </source>
</evidence>
<evidence type="ECO:0000256" key="13">
    <source>
        <dbReference type="ARBA" id="ARBA00023136"/>
    </source>
</evidence>
<evidence type="ECO:0000313" key="26">
    <source>
        <dbReference type="Proteomes" id="UP000694402"/>
    </source>
</evidence>
<sequence length="399" mass="43092">MEMSEGLSQQERIQAIAEKRKRQIEVENKKRQLEDDRRQLSHLKQKSLREKWLLDGAAGSEQEEAKKQLAEDETKLKGMEESIIRLEQELEELETGVSVTSTKESLTDAAKVEEAKTADNKAPAGTVQEVKEVLKVHNSPRLDMSGGASDIMRTAMYSVEITVERDNVTGETKVLSTNTLLPINLSGQGVKVYEDYQKVVHEVNGENGVHQLSANEVDELILKADESMMSDATTAGATYTTPVFPTNAELAAEQQTTPKKEITGMEAKAGGASPQPGGGEMEASAENPVTMVFMGYQNVEDETETNKVLGLEGTVKAQLVVIEDGEGKNVTVGPTPATVTVTEGGAKEEQSPPPNGSADDPAKTPQETSSAKEKGGEPEGGTTELNNKEKQPCKCCTIM</sequence>
<dbReference type="AlphaFoldDB" id="A0AAZ3P7U7"/>
<proteinExistence type="inferred from homology"/>
<dbReference type="GeneID" id="112253264"/>
<keyword evidence="9" id="KW-0597">Phosphoprotein</keyword>
<dbReference type="PANTHER" id="PTHR10498:SF6">
    <property type="entry name" value="PARALEMMIN-1"/>
    <property type="match status" value="1"/>
</dbReference>
<keyword evidence="10" id="KW-0133">Cell shape</keyword>
<keyword evidence="7" id="KW-1003">Cell membrane</keyword>
<dbReference type="GO" id="GO:0030424">
    <property type="term" value="C:axon"/>
    <property type="evidence" value="ECO:0007669"/>
    <property type="project" value="UniProtKB-SubCell"/>
</dbReference>
<feature type="region of interest" description="Disordered" evidence="24">
    <location>
        <begin position="327"/>
        <end position="399"/>
    </location>
</feature>
<keyword evidence="26" id="KW-1185">Reference proteome</keyword>
<gene>
    <name evidence="25" type="primary">LOC112253264</name>
</gene>
<dbReference type="Pfam" id="PF03285">
    <property type="entry name" value="Paralemmin"/>
    <property type="match status" value="1"/>
</dbReference>
<keyword evidence="14" id="KW-0564">Palmitate</keyword>
<dbReference type="Ensembl" id="ENSOTST00005121182.1">
    <property type="protein sequence ID" value="ENSOTSP00005112580.1"/>
    <property type="gene ID" value="ENSOTSG00005064207.1"/>
</dbReference>
<organism evidence="25 26">
    <name type="scientific">Oncorhynchus tshawytscha</name>
    <name type="common">Chinook salmon</name>
    <name type="synonym">Salmo tshawytscha</name>
    <dbReference type="NCBI Taxonomy" id="74940"/>
    <lineage>
        <taxon>Eukaryota</taxon>
        <taxon>Metazoa</taxon>
        <taxon>Chordata</taxon>
        <taxon>Craniata</taxon>
        <taxon>Vertebrata</taxon>
        <taxon>Euteleostomi</taxon>
        <taxon>Actinopterygii</taxon>
        <taxon>Neopterygii</taxon>
        <taxon>Teleostei</taxon>
        <taxon>Protacanthopterygii</taxon>
        <taxon>Salmoniformes</taxon>
        <taxon>Salmonidae</taxon>
        <taxon>Salmoninae</taxon>
        <taxon>Oncorhynchus</taxon>
    </lineage>
</organism>
<feature type="compositionally biased region" description="Low complexity" evidence="24">
    <location>
        <begin position="330"/>
        <end position="344"/>
    </location>
</feature>
<reference evidence="25" key="2">
    <citation type="submission" date="2025-08" db="UniProtKB">
        <authorList>
            <consortium name="Ensembl"/>
        </authorList>
    </citation>
    <scope>IDENTIFICATION</scope>
</reference>
<evidence type="ECO:0000256" key="22">
    <source>
        <dbReference type="ARBA" id="ARBA00041963"/>
    </source>
</evidence>
<evidence type="ECO:0000256" key="20">
    <source>
        <dbReference type="ARBA" id="ARBA00038823"/>
    </source>
</evidence>
<reference evidence="25" key="3">
    <citation type="submission" date="2025-09" db="UniProtKB">
        <authorList>
            <consortium name="Ensembl"/>
        </authorList>
    </citation>
    <scope>IDENTIFICATION</scope>
</reference>
<dbReference type="GO" id="GO:0031527">
    <property type="term" value="C:filopodium membrane"/>
    <property type="evidence" value="ECO:0007669"/>
    <property type="project" value="UniProtKB-SubCell"/>
</dbReference>
<evidence type="ECO:0000256" key="5">
    <source>
        <dbReference type="ARBA" id="ARBA00004552"/>
    </source>
</evidence>
<evidence type="ECO:0000256" key="14">
    <source>
        <dbReference type="ARBA" id="ARBA00023139"/>
    </source>
</evidence>
<protein>
    <recommendedName>
        <fullName evidence="21">Paralemmin-1</fullName>
    </recommendedName>
    <alternativeName>
        <fullName evidence="22">Paralemmin</fullName>
    </alternativeName>
</protein>
<evidence type="ECO:0000256" key="19">
    <source>
        <dbReference type="ARBA" id="ARBA00037871"/>
    </source>
</evidence>
<dbReference type="KEGG" id="otw:112253264"/>
<evidence type="ECO:0000256" key="15">
    <source>
        <dbReference type="ARBA" id="ARBA00023273"/>
    </source>
</evidence>
<evidence type="ECO:0000256" key="4">
    <source>
        <dbReference type="ARBA" id="ARBA00004527"/>
    </source>
</evidence>
<comment type="subcellular location">
    <subcellularLocation>
        <location evidence="18">Apicolateral cell membrane</location>
        <topology evidence="18">Lipid-anchor</topology>
    </subcellularLocation>
    <subcellularLocation>
        <location evidence="19">Basolateral cell membrane</location>
        <topology evidence="19">Lipid-anchor</topology>
    </subcellularLocation>
    <subcellularLocation>
        <location evidence="2">Cell membrane</location>
        <topology evidence="2">Lipid-anchor</topology>
        <orientation evidence="2">Cytoplasmic side</orientation>
    </subcellularLocation>
    <subcellularLocation>
        <location evidence="3">Cell projection</location>
        <location evidence="3">Axon</location>
    </subcellularLocation>
    <subcellularLocation>
        <location evidence="1">Cell projection</location>
        <location evidence="1">Dendrite</location>
    </subcellularLocation>
    <subcellularLocation>
        <location evidence="5">Cell projection</location>
        <location evidence="5">Dendritic spine</location>
    </subcellularLocation>
    <subcellularLocation>
        <location evidence="4">Cell projection</location>
        <location evidence="4">Filopodium membrane</location>
        <topology evidence="4">Lipid-anchor</topology>
    </subcellularLocation>
</comment>
<name>A0AAZ3P7U7_ONCTS</name>
<evidence type="ECO:0000313" key="25">
    <source>
        <dbReference type="Ensembl" id="ENSOTSP00005112580.1"/>
    </source>
</evidence>
<evidence type="ECO:0000256" key="12">
    <source>
        <dbReference type="ARBA" id="ARBA00023054"/>
    </source>
</evidence>
<evidence type="ECO:0000256" key="8">
    <source>
        <dbReference type="ARBA" id="ARBA00022481"/>
    </source>
</evidence>
<keyword evidence="11" id="KW-0770">Synapse</keyword>
<keyword evidence="12 23" id="KW-0175">Coiled coil</keyword>
<evidence type="ECO:0000256" key="24">
    <source>
        <dbReference type="SAM" id="MobiDB-lite"/>
    </source>
</evidence>
<evidence type="ECO:0000256" key="21">
    <source>
        <dbReference type="ARBA" id="ARBA00040790"/>
    </source>
</evidence>
<evidence type="ECO:0000256" key="16">
    <source>
        <dbReference type="ARBA" id="ARBA00023288"/>
    </source>
</evidence>
<dbReference type="GeneTree" id="ENSGT00940000160580"/>
<dbReference type="Proteomes" id="UP000694402">
    <property type="component" value="Unassembled WGS sequence"/>
</dbReference>
<reference evidence="26" key="1">
    <citation type="journal article" date="2018" name="PLoS ONE">
        <title>Chinook salmon (Oncorhynchus tshawytscha) genome and transcriptome.</title>
        <authorList>
            <person name="Christensen K.A."/>
            <person name="Leong J.S."/>
            <person name="Sakhrani D."/>
            <person name="Biagi C.A."/>
            <person name="Minkley D.R."/>
            <person name="Withler R.E."/>
            <person name="Rondeau E.B."/>
            <person name="Koop B.F."/>
            <person name="Devlin R.H."/>
        </authorList>
    </citation>
    <scope>NUCLEOTIDE SEQUENCE [LARGE SCALE GENOMIC DNA]</scope>
</reference>
<evidence type="ECO:0000256" key="17">
    <source>
        <dbReference type="ARBA" id="ARBA00023289"/>
    </source>
</evidence>
<feature type="coiled-coil region" evidence="23">
    <location>
        <begin position="16"/>
        <end position="96"/>
    </location>
</feature>
<evidence type="ECO:0000256" key="10">
    <source>
        <dbReference type="ARBA" id="ARBA00022960"/>
    </source>
</evidence>
<accession>A0AAZ3P7U7</accession>
<keyword evidence="16" id="KW-0449">Lipoprotein</keyword>
<dbReference type="InterPro" id="IPR004965">
    <property type="entry name" value="Paralemmin"/>
</dbReference>
<comment type="subunit">
    <text evidence="20">Interacts with dopamine receptor DRD3.</text>
</comment>
<evidence type="ECO:0000256" key="2">
    <source>
        <dbReference type="ARBA" id="ARBA00004342"/>
    </source>
</evidence>
<evidence type="ECO:0000256" key="9">
    <source>
        <dbReference type="ARBA" id="ARBA00022553"/>
    </source>
</evidence>
<dbReference type="RefSeq" id="XP_042178948.1">
    <property type="nucleotide sequence ID" value="XM_042323014.1"/>
</dbReference>
<comment type="similarity">
    <text evidence="6">Belongs to the paralemmin family.</text>
</comment>
<dbReference type="GO" id="GO:0016327">
    <property type="term" value="C:apicolateral plasma membrane"/>
    <property type="evidence" value="ECO:0007669"/>
    <property type="project" value="UniProtKB-SubCell"/>
</dbReference>
<evidence type="ECO:0000256" key="1">
    <source>
        <dbReference type="ARBA" id="ARBA00004279"/>
    </source>
</evidence>
<keyword evidence="13" id="KW-0472">Membrane</keyword>
<dbReference type="PANTHER" id="PTHR10498">
    <property type="entry name" value="PARALEMMIN-RELATED"/>
    <property type="match status" value="1"/>
</dbReference>
<keyword evidence="15" id="KW-0966">Cell projection</keyword>
<evidence type="ECO:0000256" key="23">
    <source>
        <dbReference type="SAM" id="Coils"/>
    </source>
</evidence>
<evidence type="ECO:0000256" key="6">
    <source>
        <dbReference type="ARBA" id="ARBA00005756"/>
    </source>
</evidence>
<keyword evidence="8" id="KW-0488">Methylation</keyword>
<dbReference type="GO" id="GO:0008360">
    <property type="term" value="P:regulation of cell shape"/>
    <property type="evidence" value="ECO:0007669"/>
    <property type="project" value="UniProtKB-KW"/>
</dbReference>
<evidence type="ECO:0000256" key="3">
    <source>
        <dbReference type="ARBA" id="ARBA00004489"/>
    </source>
</evidence>
<dbReference type="GO" id="GO:0043197">
    <property type="term" value="C:dendritic spine"/>
    <property type="evidence" value="ECO:0007669"/>
    <property type="project" value="UniProtKB-SubCell"/>
</dbReference>
<dbReference type="GO" id="GO:0016323">
    <property type="term" value="C:basolateral plasma membrane"/>
    <property type="evidence" value="ECO:0007669"/>
    <property type="project" value="UniProtKB-SubCell"/>
</dbReference>
<evidence type="ECO:0000256" key="11">
    <source>
        <dbReference type="ARBA" id="ARBA00023018"/>
    </source>
</evidence>
<evidence type="ECO:0000256" key="18">
    <source>
        <dbReference type="ARBA" id="ARBA00037796"/>
    </source>
</evidence>
<keyword evidence="17" id="KW-0636">Prenylation</keyword>